<name>A0A2A2KBP6_9BILA</name>
<feature type="compositionally biased region" description="Polar residues" evidence="1">
    <location>
        <begin position="22"/>
        <end position="34"/>
    </location>
</feature>
<gene>
    <name evidence="2" type="ORF">WR25_03169</name>
</gene>
<proteinExistence type="predicted"/>
<sequence>MKITGTSNSARMSFTASMPELSSASWMSASTRPGRSSIASATASSRQRLPRQRRHASEARTRHRFGALGVALRGLRFTIGIGRRPDTLEHTIQAKPRIDVARELVRRRNDRLQRRTDVFVALILAAGQGPAVAPQERKPGHQGDMLDLPGNKDKKASSKKSPAKVQSKDRDMGAALRSAYQKTIEEQVPDEMLDLLNKLA</sequence>
<comment type="caution">
    <text evidence="2">The sequence shown here is derived from an EMBL/GenBank/DDBJ whole genome shotgun (WGS) entry which is preliminary data.</text>
</comment>
<dbReference type="Proteomes" id="UP000218231">
    <property type="component" value="Unassembled WGS sequence"/>
</dbReference>
<dbReference type="EMBL" id="LIAE01009081">
    <property type="protein sequence ID" value="PAV71308.1"/>
    <property type="molecule type" value="Genomic_DNA"/>
</dbReference>
<feature type="compositionally biased region" description="Low complexity" evidence="1">
    <location>
        <begin position="36"/>
        <end position="45"/>
    </location>
</feature>
<accession>A0A2A2KBP6</accession>
<reference evidence="2 3" key="1">
    <citation type="journal article" date="2017" name="Curr. Biol.">
        <title>Genome architecture and evolution of a unichromosomal asexual nematode.</title>
        <authorList>
            <person name="Fradin H."/>
            <person name="Zegar C."/>
            <person name="Gutwein M."/>
            <person name="Lucas J."/>
            <person name="Kovtun M."/>
            <person name="Corcoran D."/>
            <person name="Baugh L.R."/>
            <person name="Kiontke K."/>
            <person name="Gunsalus K."/>
            <person name="Fitch D.H."/>
            <person name="Piano F."/>
        </authorList>
    </citation>
    <scope>NUCLEOTIDE SEQUENCE [LARGE SCALE GENOMIC DNA]</scope>
    <source>
        <strain evidence="2">PF1309</strain>
    </source>
</reference>
<dbReference type="AlphaFoldDB" id="A0A2A2KBP6"/>
<evidence type="ECO:0000256" key="1">
    <source>
        <dbReference type="SAM" id="MobiDB-lite"/>
    </source>
</evidence>
<feature type="region of interest" description="Disordered" evidence="1">
    <location>
        <begin position="130"/>
        <end position="176"/>
    </location>
</feature>
<feature type="region of interest" description="Disordered" evidence="1">
    <location>
        <begin position="22"/>
        <end position="60"/>
    </location>
</feature>
<protein>
    <submittedName>
        <fullName evidence="2">Uncharacterized protein</fullName>
    </submittedName>
</protein>
<evidence type="ECO:0000313" key="3">
    <source>
        <dbReference type="Proteomes" id="UP000218231"/>
    </source>
</evidence>
<organism evidence="2 3">
    <name type="scientific">Diploscapter pachys</name>
    <dbReference type="NCBI Taxonomy" id="2018661"/>
    <lineage>
        <taxon>Eukaryota</taxon>
        <taxon>Metazoa</taxon>
        <taxon>Ecdysozoa</taxon>
        <taxon>Nematoda</taxon>
        <taxon>Chromadorea</taxon>
        <taxon>Rhabditida</taxon>
        <taxon>Rhabditina</taxon>
        <taxon>Rhabditomorpha</taxon>
        <taxon>Rhabditoidea</taxon>
        <taxon>Rhabditidae</taxon>
        <taxon>Diploscapter</taxon>
    </lineage>
</organism>
<evidence type="ECO:0000313" key="2">
    <source>
        <dbReference type="EMBL" id="PAV71308.1"/>
    </source>
</evidence>
<keyword evidence="3" id="KW-1185">Reference proteome</keyword>